<dbReference type="Proteomes" id="UP000048984">
    <property type="component" value="Unassembled WGS sequence"/>
</dbReference>
<dbReference type="InterPro" id="IPR044876">
    <property type="entry name" value="HRDC_dom_sf"/>
</dbReference>
<dbReference type="PANTHER" id="PTHR47649">
    <property type="entry name" value="RIBONUCLEASE D"/>
    <property type="match status" value="1"/>
</dbReference>
<dbReference type="EMBL" id="LJYW01000001">
    <property type="protein sequence ID" value="KPL55610.1"/>
    <property type="molecule type" value="Genomic_DNA"/>
</dbReference>
<dbReference type="HAMAP" id="MF_01899">
    <property type="entry name" value="RNase_D"/>
    <property type="match status" value="1"/>
</dbReference>
<dbReference type="InterPro" id="IPR010997">
    <property type="entry name" value="HRDC-like_sf"/>
</dbReference>
<evidence type="ECO:0000256" key="5">
    <source>
        <dbReference type="ARBA" id="ARBA00022839"/>
    </source>
</evidence>
<dbReference type="Pfam" id="PF01612">
    <property type="entry name" value="DNA_pol_A_exo1"/>
    <property type="match status" value="1"/>
</dbReference>
<organism evidence="8 9">
    <name type="scientific">Prosthecodimorpha hirschii</name>
    <dbReference type="NCBI Taxonomy" id="665126"/>
    <lineage>
        <taxon>Bacteria</taxon>
        <taxon>Pseudomonadati</taxon>
        <taxon>Pseudomonadota</taxon>
        <taxon>Alphaproteobacteria</taxon>
        <taxon>Hyphomicrobiales</taxon>
        <taxon>Ancalomicrobiaceae</taxon>
        <taxon>Prosthecodimorpha</taxon>
    </lineage>
</organism>
<dbReference type="SUPFAM" id="SSF47819">
    <property type="entry name" value="HRDC-like"/>
    <property type="match status" value="2"/>
</dbReference>
<keyword evidence="2 6" id="KW-0819">tRNA processing</keyword>
<dbReference type="RefSeq" id="WP_054361778.1">
    <property type="nucleotide sequence ID" value="NZ_JAPCYQ010000001.1"/>
</dbReference>
<accession>A0A0P6VSB1</accession>
<proteinExistence type="inferred from homology"/>
<name>A0A0P6VSB1_9HYPH</name>
<comment type="caution">
    <text evidence="8">The sequence shown here is derived from an EMBL/GenBank/DDBJ whole genome shotgun (WGS) entry which is preliminary data.</text>
</comment>
<comment type="similarity">
    <text evidence="6">Belongs to the RNase D family.</text>
</comment>
<dbReference type="SMART" id="SM00341">
    <property type="entry name" value="HRDC"/>
    <property type="match status" value="1"/>
</dbReference>
<evidence type="ECO:0000256" key="1">
    <source>
        <dbReference type="ARBA" id="ARBA00022490"/>
    </source>
</evidence>
<dbReference type="GO" id="GO:0042780">
    <property type="term" value="P:tRNA 3'-end processing"/>
    <property type="evidence" value="ECO:0007669"/>
    <property type="project" value="UniProtKB-UniRule"/>
</dbReference>
<dbReference type="GO" id="GO:0033890">
    <property type="term" value="F:ribonuclease D activity"/>
    <property type="evidence" value="ECO:0007669"/>
    <property type="project" value="UniProtKB-UniRule"/>
</dbReference>
<dbReference type="InterPro" id="IPR002121">
    <property type="entry name" value="HRDC_dom"/>
</dbReference>
<evidence type="ECO:0000313" key="9">
    <source>
        <dbReference type="Proteomes" id="UP000048984"/>
    </source>
</evidence>
<dbReference type="GO" id="GO:0005737">
    <property type="term" value="C:cytoplasm"/>
    <property type="evidence" value="ECO:0007669"/>
    <property type="project" value="UniProtKB-SubCell"/>
</dbReference>
<dbReference type="InterPro" id="IPR006292">
    <property type="entry name" value="RNase_D"/>
</dbReference>
<dbReference type="GO" id="GO:0008408">
    <property type="term" value="F:3'-5' exonuclease activity"/>
    <property type="evidence" value="ECO:0007669"/>
    <property type="project" value="InterPro"/>
</dbReference>
<evidence type="ECO:0000256" key="3">
    <source>
        <dbReference type="ARBA" id="ARBA00022722"/>
    </source>
</evidence>
<dbReference type="InterPro" id="IPR036397">
    <property type="entry name" value="RNaseH_sf"/>
</dbReference>
<keyword evidence="1 6" id="KW-0963">Cytoplasm</keyword>
<dbReference type="InterPro" id="IPR012337">
    <property type="entry name" value="RNaseH-like_sf"/>
</dbReference>
<dbReference type="Gene3D" id="3.30.420.10">
    <property type="entry name" value="Ribonuclease H-like superfamily/Ribonuclease H"/>
    <property type="match status" value="1"/>
</dbReference>
<evidence type="ECO:0000256" key="2">
    <source>
        <dbReference type="ARBA" id="ARBA00022694"/>
    </source>
</evidence>
<dbReference type="PROSITE" id="PS50967">
    <property type="entry name" value="HRDC"/>
    <property type="match status" value="1"/>
</dbReference>
<evidence type="ECO:0000259" key="7">
    <source>
        <dbReference type="PROSITE" id="PS50967"/>
    </source>
</evidence>
<dbReference type="STRING" id="665126.ABB55_01550"/>
<comment type="function">
    <text evidence="6">Exonuclease involved in the 3' processing of various precursor tRNAs. Initiates hydrolysis at the 3'-terminus of an RNA molecule and releases 5'-mononucleotides.</text>
</comment>
<sequence>MITETSALADACRTLAGHPYVAVDTEFLRETTYWPKLCLIQMAGPDLAVVVDPLAPGLDLKPFLDLMRDERVVKVFHAGRQDIEIVFNLGGFIPAPVFDTQVAAMVCGFGDSISYDQLVNRVSGHQIDKSSRFTDWSRRPLSERQLDYALSDVTHLREVYHYLSASLAEQDRQDWVAEEMKVLTSIGTYDMRPEDAWERLKIRVKKPVELAILKELAAWREREARARDLPRSRVLKDEAIYEIVAEQPVEPSRLGNLRSLSKGYERSRQGEEIVAAVKRALATPRDKLPAIPRGKPMPDGAGAAVDLLKVLLKFVAETHGVAAKVIATVDDLEAIAADDNADVAVLKGWRREIFGNVALKLKRGEIALSFDGRRVISLEIDPRQTATKGRRIG</sequence>
<evidence type="ECO:0000256" key="4">
    <source>
        <dbReference type="ARBA" id="ARBA00022801"/>
    </source>
</evidence>
<dbReference type="PANTHER" id="PTHR47649:SF1">
    <property type="entry name" value="RIBONUCLEASE D"/>
    <property type="match status" value="1"/>
</dbReference>
<feature type="domain" description="HRDC" evidence="7">
    <location>
        <begin position="206"/>
        <end position="287"/>
    </location>
</feature>
<comment type="cofactor">
    <cofactor evidence="6">
        <name>a divalent metal cation</name>
        <dbReference type="ChEBI" id="CHEBI:60240"/>
    </cofactor>
</comment>
<keyword evidence="5 6" id="KW-0269">Exonuclease</keyword>
<dbReference type="NCBIfam" id="TIGR01388">
    <property type="entry name" value="rnd"/>
    <property type="match status" value="1"/>
</dbReference>
<reference evidence="8 9" key="2">
    <citation type="submission" date="2015-10" db="EMBL/GenBank/DDBJ databases">
        <title>Draft Genome Sequence of Prosthecomicrobium hirschii ATCC 27832.</title>
        <authorList>
            <person name="Daniel J."/>
            <person name="Givan S.A."/>
            <person name="Brun Y.V."/>
            <person name="Brown P.J."/>
        </authorList>
    </citation>
    <scope>NUCLEOTIDE SEQUENCE [LARGE SCALE GENOMIC DNA]</scope>
    <source>
        <strain evidence="8 9">16</strain>
    </source>
</reference>
<reference evidence="8 9" key="1">
    <citation type="submission" date="2015-09" db="EMBL/GenBank/DDBJ databases">
        <authorList>
            <person name="Jackson K.R."/>
            <person name="Lunt B.L."/>
            <person name="Fisher J.N.B."/>
            <person name="Gardner A.V."/>
            <person name="Bailey M.E."/>
            <person name="Deus L.M."/>
            <person name="Earl A.S."/>
            <person name="Gibby P.D."/>
            <person name="Hartmann K.A."/>
            <person name="Liu J.E."/>
            <person name="Manci A.M."/>
            <person name="Nielsen D.A."/>
            <person name="Solomon M.B."/>
            <person name="Breakwell D.P."/>
            <person name="Burnett S.H."/>
            <person name="Grose J.H."/>
        </authorList>
    </citation>
    <scope>NUCLEOTIDE SEQUENCE [LARGE SCALE GENOMIC DNA]</scope>
    <source>
        <strain evidence="8 9">16</strain>
    </source>
</reference>
<dbReference type="SUPFAM" id="SSF53098">
    <property type="entry name" value="Ribonuclease H-like"/>
    <property type="match status" value="1"/>
</dbReference>
<protein>
    <recommendedName>
        <fullName evidence="6">Ribonuclease D</fullName>
        <shortName evidence="6">RNase D</shortName>
        <ecNumber evidence="6">3.1.13.5</ecNumber>
    </recommendedName>
</protein>
<dbReference type="GO" id="GO:0000166">
    <property type="term" value="F:nucleotide binding"/>
    <property type="evidence" value="ECO:0007669"/>
    <property type="project" value="InterPro"/>
</dbReference>
<keyword evidence="4 6" id="KW-0378">Hydrolase</keyword>
<dbReference type="AlphaFoldDB" id="A0A0P6VSB1"/>
<dbReference type="EC" id="3.1.13.5" evidence="6"/>
<dbReference type="InterPro" id="IPR051086">
    <property type="entry name" value="RNase_D-like"/>
</dbReference>
<evidence type="ECO:0000313" key="8">
    <source>
        <dbReference type="EMBL" id="KPL55610.1"/>
    </source>
</evidence>
<comment type="catalytic activity">
    <reaction evidence="6">
        <text>Exonucleolytic cleavage that removes extra residues from the 3'-terminus of tRNA to produce 5'-mononucleotides.</text>
        <dbReference type="EC" id="3.1.13.5"/>
    </reaction>
</comment>
<dbReference type="Pfam" id="PF00570">
    <property type="entry name" value="HRDC"/>
    <property type="match status" value="1"/>
</dbReference>
<keyword evidence="3 6" id="KW-0540">Nuclease</keyword>
<evidence type="ECO:0000256" key="6">
    <source>
        <dbReference type="HAMAP-Rule" id="MF_01899"/>
    </source>
</evidence>
<dbReference type="SMART" id="SM00474">
    <property type="entry name" value="35EXOc"/>
    <property type="match status" value="1"/>
</dbReference>
<dbReference type="InterPro" id="IPR002562">
    <property type="entry name" value="3'-5'_exonuclease_dom"/>
</dbReference>
<comment type="subcellular location">
    <subcellularLocation>
        <location evidence="6">Cytoplasm</location>
    </subcellularLocation>
</comment>
<dbReference type="Gene3D" id="1.10.150.80">
    <property type="entry name" value="HRDC domain"/>
    <property type="match status" value="1"/>
</dbReference>
<dbReference type="CDD" id="cd06142">
    <property type="entry name" value="RNaseD_exo"/>
    <property type="match status" value="1"/>
</dbReference>
<dbReference type="GO" id="GO:0003676">
    <property type="term" value="F:nucleic acid binding"/>
    <property type="evidence" value="ECO:0007669"/>
    <property type="project" value="InterPro"/>
</dbReference>
<gene>
    <name evidence="6" type="primary">rnd</name>
    <name evidence="8" type="ORF">ABB55_01550</name>
</gene>
<keyword evidence="9" id="KW-1185">Reference proteome</keyword>